<evidence type="ECO:0000313" key="2">
    <source>
        <dbReference type="Proteomes" id="UP000316621"/>
    </source>
</evidence>
<protein>
    <submittedName>
        <fullName evidence="1">Uncharacterized protein</fullName>
    </submittedName>
</protein>
<evidence type="ECO:0000313" key="1">
    <source>
        <dbReference type="EMBL" id="RZC68699.1"/>
    </source>
</evidence>
<gene>
    <name evidence="1" type="ORF">C5167_031850</name>
</gene>
<keyword evidence="2" id="KW-1185">Reference proteome</keyword>
<dbReference type="AlphaFoldDB" id="A0A4Y7K9T7"/>
<dbReference type="Gramene" id="RZC68699">
    <property type="protein sequence ID" value="RZC68699"/>
    <property type="gene ID" value="C5167_031850"/>
</dbReference>
<dbReference type="Proteomes" id="UP000316621">
    <property type="component" value="Chromosome 7"/>
</dbReference>
<accession>A0A4Y7K9T7</accession>
<organism evidence="1 2">
    <name type="scientific">Papaver somniferum</name>
    <name type="common">Opium poppy</name>
    <dbReference type="NCBI Taxonomy" id="3469"/>
    <lineage>
        <taxon>Eukaryota</taxon>
        <taxon>Viridiplantae</taxon>
        <taxon>Streptophyta</taxon>
        <taxon>Embryophyta</taxon>
        <taxon>Tracheophyta</taxon>
        <taxon>Spermatophyta</taxon>
        <taxon>Magnoliopsida</taxon>
        <taxon>Ranunculales</taxon>
        <taxon>Papaveraceae</taxon>
        <taxon>Papaveroideae</taxon>
        <taxon>Papaver</taxon>
    </lineage>
</organism>
<dbReference type="EMBL" id="CM010721">
    <property type="protein sequence ID" value="RZC68699.1"/>
    <property type="molecule type" value="Genomic_DNA"/>
</dbReference>
<reference evidence="1 2" key="1">
    <citation type="journal article" date="2018" name="Science">
        <title>The opium poppy genome and morphinan production.</title>
        <authorList>
            <person name="Guo L."/>
            <person name="Winzer T."/>
            <person name="Yang X."/>
            <person name="Li Y."/>
            <person name="Ning Z."/>
            <person name="He Z."/>
            <person name="Teodor R."/>
            <person name="Lu Y."/>
            <person name="Bowser T.A."/>
            <person name="Graham I.A."/>
            <person name="Ye K."/>
        </authorList>
    </citation>
    <scope>NUCLEOTIDE SEQUENCE [LARGE SCALE GENOMIC DNA]</scope>
    <source>
        <strain evidence="2">cv. HN1</strain>
        <tissue evidence="1">Leaves</tissue>
    </source>
</reference>
<sequence>MKHCDYSWLNTFTSIHVYKNYASFTMFSILDSLFIPSNLQMQNCEEVNMDIVVEDLPSFLKRFSTLQNLYQLEQHLADENERLALKAALDNADTELVQSHIKLFVFKNCSGGVRQAPREVCTPRRKAAQGKIQNFEELRVCQWNLCVKQNKRKREKISEA</sequence>
<name>A0A4Y7K9T7_PAPSO</name>
<proteinExistence type="predicted"/>